<dbReference type="Pfam" id="PF01738">
    <property type="entry name" value="DLH"/>
    <property type="match status" value="1"/>
</dbReference>
<name>A0ABT0GZK7_9HYPH</name>
<evidence type="ECO:0000256" key="1">
    <source>
        <dbReference type="SAM" id="SignalP"/>
    </source>
</evidence>
<dbReference type="RefSeq" id="WP_248157693.1">
    <property type="nucleotide sequence ID" value="NZ_JALNMJ010000019.1"/>
</dbReference>
<keyword evidence="3" id="KW-0378">Hydrolase</keyword>
<dbReference type="GO" id="GO:0016787">
    <property type="term" value="F:hydrolase activity"/>
    <property type="evidence" value="ECO:0007669"/>
    <property type="project" value="UniProtKB-KW"/>
</dbReference>
<dbReference type="SUPFAM" id="SSF53474">
    <property type="entry name" value="alpha/beta-Hydrolases"/>
    <property type="match status" value="1"/>
</dbReference>
<sequence>MAAAIAFVSAVTATAHALAQDQGLHNSTKMFSAPADLSWKHWNDPLELERTWQAAIVRVPTAAGQSRQVTTEDLQKQTTGIDRKLPTVIYLHGCSGFWPGTHERIRFFADNGFLVIAPASLAREVYPRSCNVETREGGLFRGTMTLRRNDAGHAIEQARQISIVDDENIVLIGFSEGAMTTTSFEPQNERQRVKARVAEGWTCHTPWQEDKGVNAREDEPVLTLVGERDPWYQNQWTSGNCAPFLNPDNGSRSIVYGDDTIADKHGLLEFKSVQEDVLAFLRENLDF</sequence>
<feature type="chain" id="PRO_5046191104" evidence="1">
    <location>
        <begin position="20"/>
        <end position="287"/>
    </location>
</feature>
<proteinExistence type="predicted"/>
<dbReference type="Gene3D" id="3.40.50.1820">
    <property type="entry name" value="alpha/beta hydrolase"/>
    <property type="match status" value="1"/>
</dbReference>
<comment type="caution">
    <text evidence="3">The sequence shown here is derived from an EMBL/GenBank/DDBJ whole genome shotgun (WGS) entry which is preliminary data.</text>
</comment>
<feature type="domain" description="Dienelactone hydrolase" evidence="2">
    <location>
        <begin position="84"/>
        <end position="234"/>
    </location>
</feature>
<evidence type="ECO:0000313" key="3">
    <source>
        <dbReference type="EMBL" id="MCK7614873.1"/>
    </source>
</evidence>
<dbReference type="EMBL" id="JALNMJ010000019">
    <property type="protein sequence ID" value="MCK7614873.1"/>
    <property type="molecule type" value="Genomic_DNA"/>
</dbReference>
<dbReference type="InterPro" id="IPR002925">
    <property type="entry name" value="Dienelactn_hydro"/>
</dbReference>
<keyword evidence="4" id="KW-1185">Reference proteome</keyword>
<gene>
    <name evidence="3" type="ORF">M0H32_22100</name>
</gene>
<accession>A0ABT0GZK7</accession>
<evidence type="ECO:0000259" key="2">
    <source>
        <dbReference type="Pfam" id="PF01738"/>
    </source>
</evidence>
<dbReference type="Proteomes" id="UP001431221">
    <property type="component" value="Unassembled WGS sequence"/>
</dbReference>
<evidence type="ECO:0000313" key="4">
    <source>
        <dbReference type="Proteomes" id="UP001431221"/>
    </source>
</evidence>
<feature type="signal peptide" evidence="1">
    <location>
        <begin position="1"/>
        <end position="19"/>
    </location>
</feature>
<organism evidence="3 4">
    <name type="scientific">Roseibium sediminicola</name>
    <dbReference type="NCBI Taxonomy" id="2933272"/>
    <lineage>
        <taxon>Bacteria</taxon>
        <taxon>Pseudomonadati</taxon>
        <taxon>Pseudomonadota</taxon>
        <taxon>Alphaproteobacteria</taxon>
        <taxon>Hyphomicrobiales</taxon>
        <taxon>Stappiaceae</taxon>
        <taxon>Roseibium</taxon>
    </lineage>
</organism>
<reference evidence="3" key="1">
    <citation type="submission" date="2022-04" db="EMBL/GenBank/DDBJ databases">
        <title>Roseibium sp. CAU 1639 isolated from mud.</title>
        <authorList>
            <person name="Kim W."/>
        </authorList>
    </citation>
    <scope>NUCLEOTIDE SEQUENCE</scope>
    <source>
        <strain evidence="3">CAU 1639</strain>
    </source>
</reference>
<protein>
    <submittedName>
        <fullName evidence="3">Dienelactone hydrolase family protein</fullName>
    </submittedName>
</protein>
<dbReference type="InterPro" id="IPR029058">
    <property type="entry name" value="AB_hydrolase_fold"/>
</dbReference>
<keyword evidence="1" id="KW-0732">Signal</keyword>